<feature type="compositionally biased region" description="Basic and acidic residues" evidence="1">
    <location>
        <begin position="77"/>
        <end position="87"/>
    </location>
</feature>
<proteinExistence type="predicted"/>
<reference evidence="2 3" key="1">
    <citation type="journal article" date="2011" name="J. Gen. Appl. Microbiol.">
        <title>Draft genome sequencing of the enigmatic yeast Saitoella complicata.</title>
        <authorList>
            <person name="Nishida H."/>
            <person name="Hamamoto M."/>
            <person name="Sugiyama J."/>
        </authorList>
    </citation>
    <scope>NUCLEOTIDE SEQUENCE [LARGE SCALE GENOMIC DNA]</scope>
    <source>
        <strain evidence="2 3">NRRL Y-17804</strain>
    </source>
</reference>
<reference evidence="2 3" key="2">
    <citation type="journal article" date="2014" name="J. Gen. Appl. Microbiol.">
        <title>The early diverging ascomycetous budding yeast Saitoella complicata has three histone deacetylases belonging to the Clr6, Hos2, and Rpd3 lineages.</title>
        <authorList>
            <person name="Nishida H."/>
            <person name="Matsumoto T."/>
            <person name="Kondo S."/>
            <person name="Hamamoto M."/>
            <person name="Yoshikawa H."/>
        </authorList>
    </citation>
    <scope>NUCLEOTIDE SEQUENCE [LARGE SCALE GENOMIC DNA]</scope>
    <source>
        <strain evidence="2 3">NRRL Y-17804</strain>
    </source>
</reference>
<sequence>MANPYQKVSAASMASESLAGNPRPSLAPRKSSYAVDSASNAIATAPPASPGGGSTNYADLKRSRMEGMLSPTGTRKSYFEAARDHGEGYSTSTPDQ</sequence>
<gene>
    <name evidence="2" type="ORF">G7K_0357-t1</name>
</gene>
<organism evidence="2 3">
    <name type="scientific">Saitoella complicata (strain BCRC 22490 / CBS 7301 / JCM 7358 / NBRC 10748 / NRRL Y-17804)</name>
    <dbReference type="NCBI Taxonomy" id="698492"/>
    <lineage>
        <taxon>Eukaryota</taxon>
        <taxon>Fungi</taxon>
        <taxon>Dikarya</taxon>
        <taxon>Ascomycota</taxon>
        <taxon>Taphrinomycotina</taxon>
        <taxon>Taphrinomycotina incertae sedis</taxon>
        <taxon>Saitoella</taxon>
    </lineage>
</organism>
<keyword evidence="3" id="KW-1185">Reference proteome</keyword>
<comment type="caution">
    <text evidence="2">The sequence shown here is derived from an EMBL/GenBank/DDBJ whole genome shotgun (WGS) entry which is preliminary data.</text>
</comment>
<dbReference type="EMBL" id="BACD03000002">
    <property type="protein sequence ID" value="GAO46117.1"/>
    <property type="molecule type" value="Genomic_DNA"/>
</dbReference>
<evidence type="ECO:0000256" key="1">
    <source>
        <dbReference type="SAM" id="MobiDB-lite"/>
    </source>
</evidence>
<accession>A0A0E9N880</accession>
<protein>
    <submittedName>
        <fullName evidence="2">Uncharacterized protein</fullName>
    </submittedName>
</protein>
<dbReference type="Proteomes" id="UP000033140">
    <property type="component" value="Unassembled WGS sequence"/>
</dbReference>
<name>A0A0E9N880_SAICN</name>
<reference evidence="2 3" key="3">
    <citation type="journal article" date="2015" name="Genome Announc.">
        <title>Draft Genome Sequence of the Archiascomycetous Yeast Saitoella complicata.</title>
        <authorList>
            <person name="Yamauchi K."/>
            <person name="Kondo S."/>
            <person name="Hamamoto M."/>
            <person name="Takahashi Y."/>
            <person name="Ogura Y."/>
            <person name="Hayashi T."/>
            <person name="Nishida H."/>
        </authorList>
    </citation>
    <scope>NUCLEOTIDE SEQUENCE [LARGE SCALE GENOMIC DNA]</scope>
    <source>
        <strain evidence="2 3">NRRL Y-17804</strain>
    </source>
</reference>
<evidence type="ECO:0000313" key="2">
    <source>
        <dbReference type="EMBL" id="GAO46117.1"/>
    </source>
</evidence>
<dbReference type="AlphaFoldDB" id="A0A0E9N880"/>
<feature type="region of interest" description="Disordered" evidence="1">
    <location>
        <begin position="1"/>
        <end position="96"/>
    </location>
</feature>
<evidence type="ECO:0000313" key="3">
    <source>
        <dbReference type="Proteomes" id="UP000033140"/>
    </source>
</evidence>